<dbReference type="Gene3D" id="2.160.20.80">
    <property type="entry name" value="E3 ubiquitin-protein ligase SopA"/>
    <property type="match status" value="2"/>
</dbReference>
<protein>
    <submittedName>
        <fullName evidence="3">Type III effector pipB2</fullName>
    </submittedName>
</protein>
<evidence type="ECO:0000259" key="2">
    <source>
        <dbReference type="Pfam" id="PF09937"/>
    </source>
</evidence>
<dbReference type="InterPro" id="IPR001646">
    <property type="entry name" value="5peptide_repeat"/>
</dbReference>
<dbReference type="AlphaFoldDB" id="A0A379ZX04"/>
<dbReference type="InterPro" id="IPR051082">
    <property type="entry name" value="Pentapeptide-BTB/POZ_domain"/>
</dbReference>
<name>A0A379ZX04_9GAMM</name>
<dbReference type="Pfam" id="PF09937">
    <property type="entry name" value="DUF2169"/>
    <property type="match status" value="1"/>
</dbReference>
<accession>A0A379ZX04</accession>
<gene>
    <name evidence="3" type="primary">pipB2</name>
    <name evidence="3" type="ORF">NCTC11544_03057</name>
</gene>
<evidence type="ECO:0000313" key="3">
    <source>
        <dbReference type="EMBL" id="SUI69559.1"/>
    </source>
</evidence>
<dbReference type="PANTHER" id="PTHR14136:SF17">
    <property type="entry name" value="BTB_POZ DOMAIN-CONTAINING PROTEIN KCTD9"/>
    <property type="match status" value="1"/>
</dbReference>
<feature type="domain" description="DUF2169" evidence="2">
    <location>
        <begin position="20"/>
        <end position="299"/>
    </location>
</feature>
<dbReference type="PANTHER" id="PTHR14136">
    <property type="entry name" value="BTB_POZ DOMAIN-CONTAINING PROTEIN KCTD9"/>
    <property type="match status" value="1"/>
</dbReference>
<reference evidence="3 4" key="1">
    <citation type="submission" date="2018-06" db="EMBL/GenBank/DDBJ databases">
        <authorList>
            <consortium name="Pathogen Informatics"/>
            <person name="Doyle S."/>
        </authorList>
    </citation>
    <scope>NUCLEOTIDE SEQUENCE [LARGE SCALE GENOMIC DNA]</scope>
    <source>
        <strain evidence="3 4">NCTC11544</strain>
    </source>
</reference>
<sequence>MKIIKPLRLSVLNRPFRQQGKNYLGVSVMALLDMGTTPQLRPEVELWQLAAEELQTSGGVIDVAIPKVRAEFLATGNAYTRHQKEKNSCAVRIDVGSLSKTLVAFGDRFWSGSQPTPPRNFESMRLDWSRAFGGAGYEENPHGIGAVEEQHNGAAYRRLPNIEPLYQRMTSPRQQPEPVSFGPLDMTWPRRFKRMGKAYDANWLKNDFPGLARDADWRVFNAASPDQWWPEQDELPPEAEWRIWNMHPEKPLQSGKLPPWRARCFINRQRGDETLFEEIRLRATTVWFFPHRQQMMLIWQGSCRINEDDAADVLQLMPALEKNGAARSANHYRKVLAQRLDKGKGALFAFREKDLLPEELIGPWIDSEMQQTESPMQNNMQNRVSKIREQHRARLEAEGRDVNELLADMSQPEMPRLDELPEFVERLERQAEEMKAQAEARQAEVEARQGAKQDTRPRGPESMHRMQEMLHQHAGSMTAKKLAQSRESLHQMYLMAAQHQPPAQRMTGDIARIIRQRASNTMACGGDLSELDFTGANLSGMDFRGANFRKALLESADLSGCQLDGADFSEAMLARTDLRNSSLRECNLTKASLVLAQCRQTDFSGANLTETQLEDALFEDCDFSRATLKTLLLRQVGISHCRFHRAELEECIVMNLTLPQLDFSEARLRKTVFQQCELQAAVFNGAWLESCNWVESKLPYAQFKAASLLSCAAVMDSDLSGADFSEATLKESNLRQALLTQANFTLAKVENSDLSEADCQRANFTRANLVGSLLIRTDFRQVNFTGANLMGALMQKTQLGGADFTAANLFRADLSQSFINMETRLDNAYTSRVKTLPKRDEELS</sequence>
<dbReference type="EMBL" id="UGYN01000002">
    <property type="protein sequence ID" value="SUI69559.1"/>
    <property type="molecule type" value="Genomic_DNA"/>
</dbReference>
<evidence type="ECO:0000256" key="1">
    <source>
        <dbReference type="SAM" id="MobiDB-lite"/>
    </source>
</evidence>
<dbReference type="RefSeq" id="WP_115183721.1">
    <property type="nucleotide sequence ID" value="NZ_CAMKUF010000003.1"/>
</dbReference>
<dbReference type="Pfam" id="PF00805">
    <property type="entry name" value="Pentapeptide"/>
    <property type="match status" value="5"/>
</dbReference>
<evidence type="ECO:0000313" key="4">
    <source>
        <dbReference type="Proteomes" id="UP000255529"/>
    </source>
</evidence>
<proteinExistence type="predicted"/>
<dbReference type="SUPFAM" id="SSF141571">
    <property type="entry name" value="Pentapeptide repeat-like"/>
    <property type="match status" value="2"/>
</dbReference>
<dbReference type="InterPro" id="IPR018683">
    <property type="entry name" value="DUF2169"/>
</dbReference>
<organism evidence="3 4">
    <name type="scientific">Serratia quinivorans</name>
    <dbReference type="NCBI Taxonomy" id="137545"/>
    <lineage>
        <taxon>Bacteria</taxon>
        <taxon>Pseudomonadati</taxon>
        <taxon>Pseudomonadota</taxon>
        <taxon>Gammaproteobacteria</taxon>
        <taxon>Enterobacterales</taxon>
        <taxon>Yersiniaceae</taxon>
        <taxon>Serratia</taxon>
    </lineage>
</organism>
<feature type="region of interest" description="Disordered" evidence="1">
    <location>
        <begin position="435"/>
        <end position="463"/>
    </location>
</feature>
<dbReference type="Proteomes" id="UP000255529">
    <property type="component" value="Unassembled WGS sequence"/>
</dbReference>